<feature type="transmembrane region" description="Helical" evidence="10">
    <location>
        <begin position="12"/>
        <end position="36"/>
    </location>
</feature>
<evidence type="ECO:0000256" key="8">
    <source>
        <dbReference type="ARBA" id="ARBA00023012"/>
    </source>
</evidence>
<dbReference type="SMART" id="SM00387">
    <property type="entry name" value="HATPase_c"/>
    <property type="match status" value="1"/>
</dbReference>
<dbReference type="Gene3D" id="3.30.565.10">
    <property type="entry name" value="Histidine kinase-like ATPase, C-terminal domain"/>
    <property type="match status" value="1"/>
</dbReference>
<accession>A0A6P2C2H4</accession>
<reference evidence="12 13" key="1">
    <citation type="submission" date="2018-11" db="EMBL/GenBank/DDBJ databases">
        <title>Trebonia kvetii gen.nov., sp.nov., a novel acidophilic actinobacterium, and proposal of the new actinobacterial family Treboniaceae fam. nov.</title>
        <authorList>
            <person name="Rapoport D."/>
            <person name="Sagova-Mareckova M."/>
            <person name="Sedlacek I."/>
            <person name="Provaznik J."/>
            <person name="Kralova S."/>
            <person name="Pavlinic D."/>
            <person name="Benes V."/>
            <person name="Kopecky J."/>
        </authorList>
    </citation>
    <scope>NUCLEOTIDE SEQUENCE [LARGE SCALE GENOMIC DNA]</scope>
    <source>
        <strain evidence="12 13">15Tr583</strain>
    </source>
</reference>
<dbReference type="Pfam" id="PF02518">
    <property type="entry name" value="HATPase_c"/>
    <property type="match status" value="1"/>
</dbReference>
<dbReference type="AlphaFoldDB" id="A0A6P2C2H4"/>
<dbReference type="GO" id="GO:0016020">
    <property type="term" value="C:membrane"/>
    <property type="evidence" value="ECO:0007669"/>
    <property type="project" value="InterPro"/>
</dbReference>
<gene>
    <name evidence="12" type="ORF">EAS64_16940</name>
</gene>
<evidence type="ECO:0000256" key="4">
    <source>
        <dbReference type="ARBA" id="ARBA00022679"/>
    </source>
</evidence>
<proteinExistence type="predicted"/>
<dbReference type="CDD" id="cd16917">
    <property type="entry name" value="HATPase_UhpB-NarQ-NarX-like"/>
    <property type="match status" value="1"/>
</dbReference>
<feature type="compositionally biased region" description="Gly residues" evidence="9">
    <location>
        <begin position="409"/>
        <end position="423"/>
    </location>
</feature>
<evidence type="ECO:0000259" key="11">
    <source>
        <dbReference type="SMART" id="SM00387"/>
    </source>
</evidence>
<comment type="caution">
    <text evidence="12">The sequence shown here is derived from an EMBL/GenBank/DDBJ whole genome shotgun (WGS) entry which is preliminary data.</text>
</comment>
<name>A0A6P2C2H4_9ACTN</name>
<feature type="region of interest" description="Disordered" evidence="9">
    <location>
        <begin position="405"/>
        <end position="439"/>
    </location>
</feature>
<evidence type="ECO:0000256" key="5">
    <source>
        <dbReference type="ARBA" id="ARBA00022741"/>
    </source>
</evidence>
<feature type="transmembrane region" description="Helical" evidence="10">
    <location>
        <begin position="108"/>
        <end position="136"/>
    </location>
</feature>
<evidence type="ECO:0000256" key="10">
    <source>
        <dbReference type="SAM" id="Phobius"/>
    </source>
</evidence>
<feature type="transmembrane region" description="Helical" evidence="10">
    <location>
        <begin position="81"/>
        <end position="101"/>
    </location>
</feature>
<keyword evidence="7" id="KW-0067">ATP-binding</keyword>
<evidence type="ECO:0000256" key="2">
    <source>
        <dbReference type="ARBA" id="ARBA00012438"/>
    </source>
</evidence>
<dbReference type="PANTHER" id="PTHR24421">
    <property type="entry name" value="NITRATE/NITRITE SENSOR PROTEIN NARX-RELATED"/>
    <property type="match status" value="1"/>
</dbReference>
<evidence type="ECO:0000256" key="1">
    <source>
        <dbReference type="ARBA" id="ARBA00000085"/>
    </source>
</evidence>
<keyword evidence="10" id="KW-0812">Transmembrane</keyword>
<keyword evidence="5" id="KW-0547">Nucleotide-binding</keyword>
<evidence type="ECO:0000256" key="9">
    <source>
        <dbReference type="SAM" id="MobiDB-lite"/>
    </source>
</evidence>
<evidence type="ECO:0000256" key="6">
    <source>
        <dbReference type="ARBA" id="ARBA00022777"/>
    </source>
</evidence>
<evidence type="ECO:0000256" key="7">
    <source>
        <dbReference type="ARBA" id="ARBA00022840"/>
    </source>
</evidence>
<comment type="catalytic activity">
    <reaction evidence="1">
        <text>ATP + protein L-histidine = ADP + protein N-phospho-L-histidine.</text>
        <dbReference type="EC" id="2.7.13.3"/>
    </reaction>
</comment>
<keyword evidence="8" id="KW-0902">Two-component regulatory system</keyword>
<evidence type="ECO:0000256" key="3">
    <source>
        <dbReference type="ARBA" id="ARBA00022553"/>
    </source>
</evidence>
<dbReference type="EC" id="2.7.13.3" evidence="2"/>
<dbReference type="SUPFAM" id="SSF55874">
    <property type="entry name" value="ATPase domain of HSP90 chaperone/DNA topoisomerase II/histidine kinase"/>
    <property type="match status" value="1"/>
</dbReference>
<feature type="transmembrane region" description="Helical" evidence="10">
    <location>
        <begin position="156"/>
        <end position="178"/>
    </location>
</feature>
<protein>
    <recommendedName>
        <fullName evidence="2">histidine kinase</fullName>
        <ecNumber evidence="2">2.7.13.3</ecNumber>
    </recommendedName>
</protein>
<sequence>MGSYDNTAYSLAQAVIFLAAGVLLLAVTGAPGGSLVRRAAQQLRGAGAQPKTVPPLLILPVLLLCEELFSNRLWFGTAVNANIAGRLVAILIVAGGVILAVRLPRQAATAAVAGTVLLGITGVLLGLRWVIAYAGFPWHTTVLYGAVPLHTQYSGLFAITQGVALLGAGATLAPRLVTWSGDLELARRAQLLTQRVSRLTQTRSDATEVAVAELRRIERDLHDGAQARLVAVGMSLRAAEELIRSSPEAALALVADARQTSSRALDDLRDLVRGIYPPVLADRGLAEAVRALALDTPLTVDTDISLRGEPPMPVAAAVYFAIAEALTNAVRHSEARTVEISIEHSGEILRAMVTDDGGGGADPSAGTGLAGVERRLATFDGILAVSSPPGGPTIVAIEVPCSLPDTGLPGAGRPGAGRPGSGPAGIVTKGDGEPAGSPT</sequence>
<dbReference type="GO" id="GO:0000155">
    <property type="term" value="F:phosphorelay sensor kinase activity"/>
    <property type="evidence" value="ECO:0007669"/>
    <property type="project" value="InterPro"/>
</dbReference>
<dbReference type="OrthoDB" id="4198152at2"/>
<dbReference type="InterPro" id="IPR011712">
    <property type="entry name" value="Sig_transdc_His_kin_sub3_dim/P"/>
</dbReference>
<dbReference type="EMBL" id="RPFW01000003">
    <property type="protein sequence ID" value="TVZ04666.1"/>
    <property type="molecule type" value="Genomic_DNA"/>
</dbReference>
<dbReference type="GO" id="GO:0005524">
    <property type="term" value="F:ATP binding"/>
    <property type="evidence" value="ECO:0007669"/>
    <property type="project" value="UniProtKB-KW"/>
</dbReference>
<dbReference type="Pfam" id="PF07730">
    <property type="entry name" value="HisKA_3"/>
    <property type="match status" value="1"/>
</dbReference>
<evidence type="ECO:0000313" key="12">
    <source>
        <dbReference type="EMBL" id="TVZ04666.1"/>
    </source>
</evidence>
<keyword evidence="6 12" id="KW-0418">Kinase</keyword>
<keyword evidence="3" id="KW-0597">Phosphoprotein</keyword>
<evidence type="ECO:0000313" key="13">
    <source>
        <dbReference type="Proteomes" id="UP000460272"/>
    </source>
</evidence>
<dbReference type="GO" id="GO:0046983">
    <property type="term" value="F:protein dimerization activity"/>
    <property type="evidence" value="ECO:0007669"/>
    <property type="project" value="InterPro"/>
</dbReference>
<dbReference type="Proteomes" id="UP000460272">
    <property type="component" value="Unassembled WGS sequence"/>
</dbReference>
<keyword evidence="13" id="KW-1185">Reference proteome</keyword>
<keyword evidence="4" id="KW-0808">Transferase</keyword>
<dbReference type="InterPro" id="IPR050482">
    <property type="entry name" value="Sensor_HK_TwoCompSys"/>
</dbReference>
<dbReference type="Gene3D" id="1.20.5.1930">
    <property type="match status" value="1"/>
</dbReference>
<organism evidence="12 13">
    <name type="scientific">Trebonia kvetii</name>
    <dbReference type="NCBI Taxonomy" id="2480626"/>
    <lineage>
        <taxon>Bacteria</taxon>
        <taxon>Bacillati</taxon>
        <taxon>Actinomycetota</taxon>
        <taxon>Actinomycetes</taxon>
        <taxon>Streptosporangiales</taxon>
        <taxon>Treboniaceae</taxon>
        <taxon>Trebonia</taxon>
    </lineage>
</organism>
<dbReference type="InterPro" id="IPR003594">
    <property type="entry name" value="HATPase_dom"/>
</dbReference>
<keyword evidence="10" id="KW-1133">Transmembrane helix</keyword>
<keyword evidence="10" id="KW-0472">Membrane</keyword>
<dbReference type="InterPro" id="IPR036890">
    <property type="entry name" value="HATPase_C_sf"/>
</dbReference>
<dbReference type="PANTHER" id="PTHR24421:SF10">
    <property type="entry name" value="NITRATE_NITRITE SENSOR PROTEIN NARQ"/>
    <property type="match status" value="1"/>
</dbReference>
<feature type="domain" description="Histidine kinase/HSP90-like ATPase" evidence="11">
    <location>
        <begin position="313"/>
        <end position="403"/>
    </location>
</feature>